<dbReference type="AlphaFoldDB" id="A0A9P4QLR1"/>
<comment type="caution">
    <text evidence="2">The sequence shown here is derived from an EMBL/GenBank/DDBJ whole genome shotgun (WGS) entry which is preliminary data.</text>
</comment>
<feature type="domain" description="DUF7962" evidence="1">
    <location>
        <begin position="101"/>
        <end position="172"/>
    </location>
</feature>
<evidence type="ECO:0000313" key="3">
    <source>
        <dbReference type="Proteomes" id="UP000799444"/>
    </source>
</evidence>
<dbReference type="EMBL" id="ML996300">
    <property type="protein sequence ID" value="KAF2728005.1"/>
    <property type="molecule type" value="Genomic_DNA"/>
</dbReference>
<dbReference type="Pfam" id="PF25907">
    <property type="entry name" value="DUF7962"/>
    <property type="match status" value="1"/>
</dbReference>
<dbReference type="Proteomes" id="UP000799444">
    <property type="component" value="Unassembled WGS sequence"/>
</dbReference>
<protein>
    <recommendedName>
        <fullName evidence="1">DUF7962 domain-containing protein</fullName>
    </recommendedName>
</protein>
<proteinExistence type="predicted"/>
<dbReference type="OrthoDB" id="202840at2759"/>
<evidence type="ECO:0000259" key="1">
    <source>
        <dbReference type="Pfam" id="PF25907"/>
    </source>
</evidence>
<sequence length="336" mass="36725">MLPRPLLTTTFALPYRKIPILTIAREIYCDTSLIIEALEHFFPASPTGPYGTIYPPPTSSSTTDTLAPWIYRGLARGFASFWTDRPLFRATTGLIPAQVWETEFGVDRAGLIGHAIDAEKIGRKRGEMLASLDLHLSLLEPSLAGGEGAWAMPTREPSLADVSLWYQIRWGVDIARGRGVYNLTAGGAQEGGKGEDEEGVGSVFNESRYPGVWRWFHEFEAWIEGLPDRETRGEGTTAAELAEVLNSADGLDEKELLVPAAAEPHTFLDEQRGLVPGALVSVAPDDTGRDFPTVGHLVKIGVEEVVIRPAEKGVVQGRIHFPRLGFVVRVVEGARL</sequence>
<gene>
    <name evidence="2" type="ORF">EJ04DRAFT_120401</name>
</gene>
<name>A0A9P4QLR1_9PLEO</name>
<evidence type="ECO:0000313" key="2">
    <source>
        <dbReference type="EMBL" id="KAF2728005.1"/>
    </source>
</evidence>
<organism evidence="2 3">
    <name type="scientific">Polyplosphaeria fusca</name>
    <dbReference type="NCBI Taxonomy" id="682080"/>
    <lineage>
        <taxon>Eukaryota</taxon>
        <taxon>Fungi</taxon>
        <taxon>Dikarya</taxon>
        <taxon>Ascomycota</taxon>
        <taxon>Pezizomycotina</taxon>
        <taxon>Dothideomycetes</taxon>
        <taxon>Pleosporomycetidae</taxon>
        <taxon>Pleosporales</taxon>
        <taxon>Tetraplosphaeriaceae</taxon>
        <taxon>Polyplosphaeria</taxon>
    </lineage>
</organism>
<reference evidence="2" key="1">
    <citation type="journal article" date="2020" name="Stud. Mycol.">
        <title>101 Dothideomycetes genomes: a test case for predicting lifestyles and emergence of pathogens.</title>
        <authorList>
            <person name="Haridas S."/>
            <person name="Albert R."/>
            <person name="Binder M."/>
            <person name="Bloem J."/>
            <person name="Labutti K."/>
            <person name="Salamov A."/>
            <person name="Andreopoulos B."/>
            <person name="Baker S."/>
            <person name="Barry K."/>
            <person name="Bills G."/>
            <person name="Bluhm B."/>
            <person name="Cannon C."/>
            <person name="Castanera R."/>
            <person name="Culley D."/>
            <person name="Daum C."/>
            <person name="Ezra D."/>
            <person name="Gonzalez J."/>
            <person name="Henrissat B."/>
            <person name="Kuo A."/>
            <person name="Liang C."/>
            <person name="Lipzen A."/>
            <person name="Lutzoni F."/>
            <person name="Magnuson J."/>
            <person name="Mondo S."/>
            <person name="Nolan M."/>
            <person name="Ohm R."/>
            <person name="Pangilinan J."/>
            <person name="Park H.-J."/>
            <person name="Ramirez L."/>
            <person name="Alfaro M."/>
            <person name="Sun H."/>
            <person name="Tritt A."/>
            <person name="Yoshinaga Y."/>
            <person name="Zwiers L.-H."/>
            <person name="Turgeon B."/>
            <person name="Goodwin S."/>
            <person name="Spatafora J."/>
            <person name="Crous P."/>
            <person name="Grigoriev I."/>
        </authorList>
    </citation>
    <scope>NUCLEOTIDE SEQUENCE</scope>
    <source>
        <strain evidence="2">CBS 125425</strain>
    </source>
</reference>
<accession>A0A9P4QLR1</accession>
<keyword evidence="3" id="KW-1185">Reference proteome</keyword>
<dbReference type="Gene3D" id="3.40.30.110">
    <property type="match status" value="2"/>
</dbReference>
<dbReference type="InterPro" id="IPR058268">
    <property type="entry name" value="DUF7962"/>
</dbReference>